<evidence type="ECO:0000259" key="6">
    <source>
        <dbReference type="PROSITE" id="PS51842"/>
    </source>
</evidence>
<evidence type="ECO:0000313" key="7">
    <source>
        <dbReference type="EMBL" id="KAG0121567.1"/>
    </source>
</evidence>
<dbReference type="EMBL" id="JADDUC010000047">
    <property type="protein sequence ID" value="KAG0121567.1"/>
    <property type="molecule type" value="Genomic_DNA"/>
</dbReference>
<dbReference type="PROSITE" id="PS50231">
    <property type="entry name" value="RICIN_B_LECTIN"/>
    <property type="match status" value="1"/>
</dbReference>
<sequence length="876" mass="97518">TKPPFQKAVAQSRNPARAPTCWARHIPAARAGRGGRAERRCSAGWSDNMPLPRRRSSFLGQQPSTSTAESSGPPGRRVSVGGGGSLSRPPGVYVGTVPTGGVSSLGTRVSRRALGISSVFLQGLRSSAAAVPLAPGLDKGRGLSYESLNGCLVEYIEKVRALEQVNQELEEHIRVYLDKKAASVGSWGALRENWEAIYHQVGEAVLENARLMLHTENIQACAEDFKDRYENEQPFRKAVEDEINSLYKVIDDANLTKMDLESQIESMKEELTLLSKNHEEDVKVLYKQLAGSQLEELDVPLGSGLDDILEKIRIHWERDIEKNRAETGALLRTKQQAETTAAVRTQEEELVEGLRTEFHETACKIQSLQAETESLRTLKRGLENSLYDAKHWHDIELQNLGSVISKLEAEMGEIKVETEQQQRDRENLLTSKQQLEKDIAAYHCLLDGEQSRYLSLKGLRTCSLGRGSDYETPSPQKTIAINAKDVTANYTKLLEKLKVQETNSSSACIQAPQSSNNTFLYISADRTKLRLHQEQRQHKIRNQQKIIPEKCWKTFLPLGSLNQATAGTDIQAQLLLHHSLNLHCCILGGRTGCQLYIIFKVTFTLALSKIQQFNKPPCIAGTSACVQMAISGGEMSMIKLLSSCCRGLKRQQTLSLEEGICPGVTECFSACALQMSNQFAVVSPSCHRMEIIGFSKQTVAATSLSLHAVVLHTSGFIKRTKMHREQHNGWTCHSYRMERRQASTTVWGGERDKVLRVLRKHSDRCLAKGRSHRSVMHSAARSRVLSSCSQHGNVAFWIYSLHYKHHFCQSVPASYSSAKCPLCKLSTTKAEGHKLLSCTVLPVQNLEVPAWGRAGGMLASQEIKEHKHKGMCFDNR</sequence>
<feature type="non-terminal residue" evidence="7">
    <location>
        <position position="876"/>
    </location>
</feature>
<keyword evidence="1 3" id="KW-0403">Intermediate filament</keyword>
<feature type="region of interest" description="Disordered" evidence="5">
    <location>
        <begin position="1"/>
        <end position="93"/>
    </location>
</feature>
<evidence type="ECO:0000313" key="8">
    <source>
        <dbReference type="EMBL" id="KAI1242893.1"/>
    </source>
</evidence>
<dbReference type="SMART" id="SM01391">
    <property type="entry name" value="Filament"/>
    <property type="match status" value="1"/>
</dbReference>
<dbReference type="InterPro" id="IPR039008">
    <property type="entry name" value="IF_rod_dom"/>
</dbReference>
<evidence type="ECO:0000256" key="5">
    <source>
        <dbReference type="SAM" id="MobiDB-lite"/>
    </source>
</evidence>
<dbReference type="GO" id="GO:0045109">
    <property type="term" value="P:intermediate filament organization"/>
    <property type="evidence" value="ECO:0007669"/>
    <property type="project" value="TreeGrafter"/>
</dbReference>
<protein>
    <submittedName>
        <fullName evidence="7">Phakinin</fullName>
    </submittedName>
</protein>
<feature type="coiled-coil region" evidence="4">
    <location>
        <begin position="152"/>
        <end position="179"/>
    </location>
</feature>
<feature type="coiled-coil region" evidence="4">
    <location>
        <begin position="365"/>
        <end position="438"/>
    </location>
</feature>
<dbReference type="EMBL" id="JADDUC020000001">
    <property type="protein sequence ID" value="KAI1242893.1"/>
    <property type="molecule type" value="Genomic_DNA"/>
</dbReference>
<dbReference type="Pfam" id="PF00038">
    <property type="entry name" value="Filament"/>
    <property type="match status" value="1"/>
</dbReference>
<evidence type="ECO:0000256" key="4">
    <source>
        <dbReference type="SAM" id="Coils"/>
    </source>
</evidence>
<dbReference type="Proteomes" id="UP000618051">
    <property type="component" value="Unassembled WGS sequence"/>
</dbReference>
<feature type="non-terminal residue" evidence="7">
    <location>
        <position position="1"/>
    </location>
</feature>
<dbReference type="GO" id="GO:0005198">
    <property type="term" value="F:structural molecule activity"/>
    <property type="evidence" value="ECO:0007669"/>
    <property type="project" value="InterPro"/>
</dbReference>
<dbReference type="InterPro" id="IPR002957">
    <property type="entry name" value="Keratin_I"/>
</dbReference>
<gene>
    <name evidence="8" type="ORF">IHE44_0000450</name>
    <name evidence="7" type="ORF">IHE44_010736</name>
</gene>
<name>A0A835NTG1_9PASS</name>
<dbReference type="Gene3D" id="1.20.5.1160">
    <property type="entry name" value="Vasodilator-stimulated phosphoprotein"/>
    <property type="match status" value="1"/>
</dbReference>
<proteinExistence type="inferred from homology"/>
<dbReference type="PANTHER" id="PTHR23239">
    <property type="entry name" value="INTERMEDIATE FILAMENT"/>
    <property type="match status" value="1"/>
</dbReference>
<feature type="compositionally biased region" description="Polar residues" evidence="5">
    <location>
        <begin position="58"/>
        <end position="69"/>
    </location>
</feature>
<evidence type="ECO:0000256" key="2">
    <source>
        <dbReference type="ARBA" id="ARBA00023054"/>
    </source>
</evidence>
<evidence type="ECO:0000256" key="3">
    <source>
        <dbReference type="RuleBase" id="RU000685"/>
    </source>
</evidence>
<comment type="caution">
    <text evidence="7">The sequence shown here is derived from an EMBL/GenBank/DDBJ whole genome shotgun (WGS) entry which is preliminary data.</text>
</comment>
<reference evidence="8 9" key="2">
    <citation type="journal article" date="2021" name="J. Hered.">
        <title>Feather Gene Expression Elucidates the Developmental Basis of Plumage Iridescence in African Starlings.</title>
        <authorList>
            <person name="Rubenstein D.R."/>
            <person name="Corvelo A."/>
            <person name="MacManes M.D."/>
            <person name="Maia R."/>
            <person name="Narzisi G."/>
            <person name="Rousaki A."/>
            <person name="Vandenabeele P."/>
            <person name="Shawkey M.D."/>
            <person name="Solomon J."/>
        </authorList>
    </citation>
    <scope>NUCLEOTIDE SEQUENCE [LARGE SCALE GENOMIC DNA]</scope>
    <source>
        <strain evidence="8">SS15</strain>
    </source>
</reference>
<organism evidence="7">
    <name type="scientific">Lamprotornis superbus</name>
    <dbReference type="NCBI Taxonomy" id="245042"/>
    <lineage>
        <taxon>Eukaryota</taxon>
        <taxon>Metazoa</taxon>
        <taxon>Chordata</taxon>
        <taxon>Craniata</taxon>
        <taxon>Vertebrata</taxon>
        <taxon>Euteleostomi</taxon>
        <taxon>Archelosauria</taxon>
        <taxon>Archosauria</taxon>
        <taxon>Dinosauria</taxon>
        <taxon>Saurischia</taxon>
        <taxon>Theropoda</taxon>
        <taxon>Coelurosauria</taxon>
        <taxon>Aves</taxon>
        <taxon>Neognathae</taxon>
        <taxon>Neoaves</taxon>
        <taxon>Telluraves</taxon>
        <taxon>Australaves</taxon>
        <taxon>Passeriformes</taxon>
        <taxon>Sturnidae</taxon>
        <taxon>Lamprotornis</taxon>
    </lineage>
</organism>
<reference evidence="8" key="3">
    <citation type="submission" date="2022-01" db="EMBL/GenBank/DDBJ databases">
        <authorList>
            <person name="Rubenstein D.R."/>
        </authorList>
    </citation>
    <scope>NUCLEOTIDE SEQUENCE</scope>
    <source>
        <strain evidence="8">SS15</strain>
        <tissue evidence="8">Liver</tissue>
    </source>
</reference>
<dbReference type="InterPro" id="IPR018039">
    <property type="entry name" value="IF_conserved"/>
</dbReference>
<accession>A0A835NTG1</accession>
<feature type="compositionally biased region" description="Low complexity" evidence="5">
    <location>
        <begin position="70"/>
        <end position="79"/>
    </location>
</feature>
<dbReference type="PROSITE" id="PS51842">
    <property type="entry name" value="IF_ROD_2"/>
    <property type="match status" value="1"/>
</dbReference>
<dbReference type="AlphaFoldDB" id="A0A835NTG1"/>
<evidence type="ECO:0000256" key="1">
    <source>
        <dbReference type="ARBA" id="ARBA00022754"/>
    </source>
</evidence>
<feature type="domain" description="IF rod" evidence="6">
    <location>
        <begin position="148"/>
        <end position="453"/>
    </location>
</feature>
<dbReference type="OrthoDB" id="8851579at2759"/>
<dbReference type="PRINTS" id="PR01248">
    <property type="entry name" value="TYPE1KERATIN"/>
</dbReference>
<reference evidence="7" key="1">
    <citation type="submission" date="2020-10" db="EMBL/GenBank/DDBJ databases">
        <title>Feather gene expression reveals the developmental basis of iridescence in African starlings.</title>
        <authorList>
            <person name="Rubenstein D.R."/>
        </authorList>
    </citation>
    <scope>NUCLEOTIDE SEQUENCE</scope>
    <source>
        <strain evidence="7">SS15</strain>
        <tissue evidence="7">Liver</tissue>
    </source>
</reference>
<dbReference type="PANTHER" id="PTHR23239:SF32">
    <property type="entry name" value="PHAKININ"/>
    <property type="match status" value="1"/>
</dbReference>
<keyword evidence="9" id="KW-1185">Reference proteome</keyword>
<evidence type="ECO:0000313" key="9">
    <source>
        <dbReference type="Proteomes" id="UP000618051"/>
    </source>
</evidence>
<comment type="similarity">
    <text evidence="3">Belongs to the intermediate filament family.</text>
</comment>
<feature type="coiled-coil region" evidence="4">
    <location>
        <begin position="250"/>
        <end position="277"/>
    </location>
</feature>
<dbReference type="Gene3D" id="1.20.5.170">
    <property type="match status" value="1"/>
</dbReference>
<dbReference type="SUPFAM" id="SSF64593">
    <property type="entry name" value="Intermediate filament protein, coiled coil region"/>
    <property type="match status" value="1"/>
</dbReference>
<dbReference type="GO" id="GO:0005882">
    <property type="term" value="C:intermediate filament"/>
    <property type="evidence" value="ECO:0007669"/>
    <property type="project" value="UniProtKB-KW"/>
</dbReference>
<dbReference type="Gene3D" id="1.20.5.500">
    <property type="entry name" value="Single helix bin"/>
    <property type="match status" value="1"/>
</dbReference>
<dbReference type="PROSITE" id="PS00226">
    <property type="entry name" value="IF_ROD_1"/>
    <property type="match status" value="1"/>
</dbReference>
<keyword evidence="2 4" id="KW-0175">Coiled coil</keyword>